<dbReference type="Proteomes" id="UP000007174">
    <property type="component" value="Unassembled WGS sequence"/>
</dbReference>
<gene>
    <name evidence="2" type="ORF">CH063_03621</name>
</gene>
<evidence type="ECO:0008006" key="4">
    <source>
        <dbReference type="Google" id="ProtNLM"/>
    </source>
</evidence>
<evidence type="ECO:0000256" key="1">
    <source>
        <dbReference type="SAM" id="SignalP"/>
    </source>
</evidence>
<dbReference type="AlphaFoldDB" id="H1VZ37"/>
<organism evidence="2 3">
    <name type="scientific">Colletotrichum higginsianum (strain IMI 349063)</name>
    <name type="common">Crucifer anthracnose fungus</name>
    <dbReference type="NCBI Taxonomy" id="759273"/>
    <lineage>
        <taxon>Eukaryota</taxon>
        <taxon>Fungi</taxon>
        <taxon>Dikarya</taxon>
        <taxon>Ascomycota</taxon>
        <taxon>Pezizomycotina</taxon>
        <taxon>Sordariomycetes</taxon>
        <taxon>Hypocreomycetidae</taxon>
        <taxon>Glomerellales</taxon>
        <taxon>Glomerellaceae</taxon>
        <taxon>Colletotrichum</taxon>
        <taxon>Colletotrichum destructivum species complex</taxon>
    </lineage>
</organism>
<name>H1VZ37_COLHI</name>
<evidence type="ECO:0000313" key="3">
    <source>
        <dbReference type="Proteomes" id="UP000007174"/>
    </source>
</evidence>
<protein>
    <recommendedName>
        <fullName evidence="4">Secreted protein</fullName>
    </recommendedName>
</protein>
<dbReference type="HOGENOM" id="CLU_2654373_0_0_1"/>
<dbReference type="EMBL" id="CACQ02007801">
    <property type="protein sequence ID" value="CCF45499.1"/>
    <property type="molecule type" value="Genomic_DNA"/>
</dbReference>
<proteinExistence type="predicted"/>
<feature type="signal peptide" evidence="1">
    <location>
        <begin position="1"/>
        <end position="28"/>
    </location>
</feature>
<reference evidence="3" key="1">
    <citation type="journal article" date="2012" name="Nat. Genet.">
        <title>Lifestyle transitions in plant pathogenic Colletotrichum fungi deciphered by genome and transcriptome analyses.</title>
        <authorList>
            <person name="O'Connell R.J."/>
            <person name="Thon M.R."/>
            <person name="Hacquard S."/>
            <person name="Amyotte S.G."/>
            <person name="Kleemann J."/>
            <person name="Torres M.F."/>
            <person name="Damm U."/>
            <person name="Buiate E.A."/>
            <person name="Epstein L."/>
            <person name="Alkan N."/>
            <person name="Altmueller J."/>
            <person name="Alvarado-Balderrama L."/>
            <person name="Bauser C.A."/>
            <person name="Becker C."/>
            <person name="Birren B.W."/>
            <person name="Chen Z."/>
            <person name="Choi J."/>
            <person name="Crouch J.A."/>
            <person name="Duvick J.P."/>
            <person name="Farman M.A."/>
            <person name="Gan P."/>
            <person name="Heiman D."/>
            <person name="Henrissat B."/>
            <person name="Howard R.J."/>
            <person name="Kabbage M."/>
            <person name="Koch C."/>
            <person name="Kracher B."/>
            <person name="Kubo Y."/>
            <person name="Law A.D."/>
            <person name="Lebrun M.-H."/>
            <person name="Lee Y.-H."/>
            <person name="Miyara I."/>
            <person name="Moore N."/>
            <person name="Neumann U."/>
            <person name="Nordstroem K."/>
            <person name="Panaccione D.G."/>
            <person name="Panstruga R."/>
            <person name="Place M."/>
            <person name="Proctor R.H."/>
            <person name="Prusky D."/>
            <person name="Rech G."/>
            <person name="Reinhardt R."/>
            <person name="Rollins J.A."/>
            <person name="Rounsley S."/>
            <person name="Schardl C.L."/>
            <person name="Schwartz D.C."/>
            <person name="Shenoy N."/>
            <person name="Shirasu K."/>
            <person name="Sikhakolli U.R."/>
            <person name="Stueber K."/>
            <person name="Sukno S.A."/>
            <person name="Sweigard J.A."/>
            <person name="Takano Y."/>
            <person name="Takahara H."/>
            <person name="Trail F."/>
            <person name="van der Does H.C."/>
            <person name="Voll L.M."/>
            <person name="Will I."/>
            <person name="Young S."/>
            <person name="Zeng Q."/>
            <person name="Zhang J."/>
            <person name="Zhou S."/>
            <person name="Dickman M.B."/>
            <person name="Schulze-Lefert P."/>
            <person name="Ver Loren van Themaat E."/>
            <person name="Ma L.-J."/>
            <person name="Vaillancourt L.J."/>
        </authorList>
    </citation>
    <scope>NUCLEOTIDE SEQUENCE [LARGE SCALE GENOMIC DNA]</scope>
    <source>
        <strain evidence="3">IMI 349063</strain>
    </source>
</reference>
<evidence type="ECO:0000313" key="2">
    <source>
        <dbReference type="EMBL" id="CCF45499.1"/>
    </source>
</evidence>
<keyword evidence="1" id="KW-0732">Signal</keyword>
<sequence length="76" mass="8579">MLCVMRKRSDELLLPFFLFFLFDCVTKQLEPNSVPTASASGGLVVQEILAKNLIVLKFIEPTSSSWLSEPTNHSHR</sequence>
<accession>H1VZ37</accession>
<feature type="chain" id="PRO_5003555554" description="Secreted protein" evidence="1">
    <location>
        <begin position="29"/>
        <end position="76"/>
    </location>
</feature>